<dbReference type="GO" id="GO:0005524">
    <property type="term" value="F:ATP binding"/>
    <property type="evidence" value="ECO:0007669"/>
    <property type="project" value="UniProtKB-UniRule"/>
</dbReference>
<protein>
    <recommendedName>
        <fullName evidence="9">Protein kinase domain-containing protein</fullName>
    </recommendedName>
</protein>
<dbReference type="GO" id="GO:0030447">
    <property type="term" value="P:filamentous growth"/>
    <property type="evidence" value="ECO:0007669"/>
    <property type="project" value="UniProtKB-ARBA"/>
</dbReference>
<evidence type="ECO:0000256" key="1">
    <source>
        <dbReference type="ARBA" id="ARBA00008867"/>
    </source>
</evidence>
<dbReference type="RefSeq" id="XP_046062610.1">
    <property type="nucleotide sequence ID" value="XM_046202767.1"/>
</dbReference>
<dbReference type="PROSITE" id="PS00108">
    <property type="entry name" value="PROTEIN_KINASE_ST"/>
    <property type="match status" value="1"/>
</dbReference>
<comment type="similarity">
    <text evidence="1">Belongs to the protein kinase superfamily. CMGC Ser/Thr protein kinase family. MNB/DYRK subfamily.</text>
</comment>
<dbReference type="AlphaFoldDB" id="A0A9P8T7Q0"/>
<feature type="region of interest" description="Disordered" evidence="8">
    <location>
        <begin position="59"/>
        <end position="87"/>
    </location>
</feature>
<dbReference type="OrthoDB" id="9332038at2759"/>
<dbReference type="SUPFAM" id="SSF56112">
    <property type="entry name" value="Protein kinase-like (PK-like)"/>
    <property type="match status" value="1"/>
</dbReference>
<dbReference type="EMBL" id="JAEUBE010000158">
    <property type="protein sequence ID" value="KAH3668196.1"/>
    <property type="molecule type" value="Genomic_DNA"/>
</dbReference>
<organism evidence="10 11">
    <name type="scientific">Ogataea philodendri</name>
    <dbReference type="NCBI Taxonomy" id="1378263"/>
    <lineage>
        <taxon>Eukaryota</taxon>
        <taxon>Fungi</taxon>
        <taxon>Dikarya</taxon>
        <taxon>Ascomycota</taxon>
        <taxon>Saccharomycotina</taxon>
        <taxon>Pichiomycetes</taxon>
        <taxon>Pichiales</taxon>
        <taxon>Pichiaceae</taxon>
        <taxon>Ogataea</taxon>
    </lineage>
</organism>
<dbReference type="Gene3D" id="3.30.200.20">
    <property type="entry name" value="Phosphorylase Kinase, domain 1"/>
    <property type="match status" value="1"/>
</dbReference>
<keyword evidence="6 7" id="KW-0067">ATP-binding</keyword>
<feature type="compositionally biased region" description="Polar residues" evidence="8">
    <location>
        <begin position="59"/>
        <end position="73"/>
    </location>
</feature>
<evidence type="ECO:0000256" key="5">
    <source>
        <dbReference type="ARBA" id="ARBA00022777"/>
    </source>
</evidence>
<keyword evidence="2" id="KW-0723">Serine/threonine-protein kinase</keyword>
<dbReference type="SMART" id="SM00220">
    <property type="entry name" value="S_TKc"/>
    <property type="match status" value="1"/>
</dbReference>
<sequence length="646" mass="73855">MSFRDDLQLSSLMSELNGFKINGSTSKDREKVPHNLLGADKLHTPSKRLSSLSVSLDPQFSSKIPTRSPSTKSLKLIDPPQTNNSKLPVAKRFYSDSKHTQRKPSLKYASGIPTSRSMYQINTNIPQAPSYLKPTLSSLNRLKAHEKENVSLQRRQSMKLPEKRGMVSSSSVMDLKISKFTDKKPSIPPSRSHRNITAPIRRSQEAHLASQNDLYLLLESSKKTSQQFRQYLSFLSQGQRNDLSISPMELAVVRPDLYEQLTVYERGEIQRKQEIYFTGNRKVKVKVDSKNYGLNFGFDDKDKNYVRMIGDHINYRYEILSNLGQGSFGSVVCARDHKTNSLVAIKIVKNEMDWSVQALSEVKCLKQLTGNSSNVIEYVEHFHFRSHFCIVTELLLINLYELIELNQFKGIKLPLLKQFGKDILVGMKFIHDQGLIHCDMKPENLMLAYKPQLGFHVKIIDFGSSCKRGNLSFSYLQSRFYRAPEVCLGARYNHKIDIWSFGAIMAEMYTGLPMFQAKDEIDLISYFIAFFGAPTRNHILHLRNQLLNEGPIINASRNSSQSINFGTLLWRAFNEDGSLNVGYLHSRKPGCKIKPSSRSLRQHLLKHCGEPGPDFEKFVDSLSGCLTWNHTRRMDCDRVLSMPFYQ</sequence>
<evidence type="ECO:0000256" key="4">
    <source>
        <dbReference type="ARBA" id="ARBA00022741"/>
    </source>
</evidence>
<dbReference type="InterPro" id="IPR050494">
    <property type="entry name" value="Ser_Thr_dual-spec_kinase"/>
</dbReference>
<dbReference type="Gene3D" id="1.10.510.10">
    <property type="entry name" value="Transferase(Phosphotransferase) domain 1"/>
    <property type="match status" value="1"/>
</dbReference>
<evidence type="ECO:0000256" key="2">
    <source>
        <dbReference type="ARBA" id="ARBA00022527"/>
    </source>
</evidence>
<dbReference type="GO" id="GO:0005856">
    <property type="term" value="C:cytoskeleton"/>
    <property type="evidence" value="ECO:0007669"/>
    <property type="project" value="TreeGrafter"/>
</dbReference>
<feature type="binding site" evidence="7">
    <location>
        <position position="346"/>
    </location>
    <ligand>
        <name>ATP</name>
        <dbReference type="ChEBI" id="CHEBI:30616"/>
    </ligand>
</feature>
<dbReference type="Proteomes" id="UP000769157">
    <property type="component" value="Unassembled WGS sequence"/>
</dbReference>
<evidence type="ECO:0000256" key="3">
    <source>
        <dbReference type="ARBA" id="ARBA00022679"/>
    </source>
</evidence>
<keyword evidence="4 7" id="KW-0547">Nucleotide-binding</keyword>
<evidence type="ECO:0000259" key="9">
    <source>
        <dbReference type="PROSITE" id="PS50011"/>
    </source>
</evidence>
<dbReference type="PROSITE" id="PS50011">
    <property type="entry name" value="PROTEIN_KINASE_DOM"/>
    <property type="match status" value="1"/>
</dbReference>
<gene>
    <name evidence="10" type="ORF">OGAPHI_001950</name>
</gene>
<evidence type="ECO:0000256" key="6">
    <source>
        <dbReference type="ARBA" id="ARBA00022840"/>
    </source>
</evidence>
<keyword evidence="5" id="KW-0418">Kinase</keyword>
<evidence type="ECO:0000313" key="11">
    <source>
        <dbReference type="Proteomes" id="UP000769157"/>
    </source>
</evidence>
<dbReference type="PANTHER" id="PTHR24058:SF22">
    <property type="entry name" value="DUAL SPECIFICITY TYROSINE-PHOSPHORYLATION-REGULATED KINASE 4"/>
    <property type="match status" value="1"/>
</dbReference>
<dbReference type="InterPro" id="IPR011009">
    <property type="entry name" value="Kinase-like_dom_sf"/>
</dbReference>
<dbReference type="Pfam" id="PF00069">
    <property type="entry name" value="Pkinase"/>
    <property type="match status" value="1"/>
</dbReference>
<evidence type="ECO:0000256" key="8">
    <source>
        <dbReference type="SAM" id="MobiDB-lite"/>
    </source>
</evidence>
<keyword evidence="3" id="KW-0808">Transferase</keyword>
<keyword evidence="11" id="KW-1185">Reference proteome</keyword>
<comment type="caution">
    <text evidence="10">The sequence shown here is derived from an EMBL/GenBank/DDBJ whole genome shotgun (WGS) entry which is preliminary data.</text>
</comment>
<feature type="domain" description="Protein kinase" evidence="9">
    <location>
        <begin position="317"/>
        <end position="645"/>
    </location>
</feature>
<evidence type="ECO:0000256" key="7">
    <source>
        <dbReference type="PROSITE-ProRule" id="PRU10141"/>
    </source>
</evidence>
<evidence type="ECO:0000313" key="10">
    <source>
        <dbReference type="EMBL" id="KAH3668196.1"/>
    </source>
</evidence>
<dbReference type="GO" id="GO:0004674">
    <property type="term" value="F:protein serine/threonine kinase activity"/>
    <property type="evidence" value="ECO:0007669"/>
    <property type="project" value="UniProtKB-KW"/>
</dbReference>
<reference evidence="10" key="1">
    <citation type="journal article" date="2021" name="Open Biol.">
        <title>Shared evolutionary footprints suggest mitochondrial oxidative damage underlies multiple complex I losses in fungi.</title>
        <authorList>
            <person name="Schikora-Tamarit M.A."/>
            <person name="Marcet-Houben M."/>
            <person name="Nosek J."/>
            <person name="Gabaldon T."/>
        </authorList>
    </citation>
    <scope>NUCLEOTIDE SEQUENCE</scope>
    <source>
        <strain evidence="10">CBS6075</strain>
    </source>
</reference>
<dbReference type="InterPro" id="IPR000719">
    <property type="entry name" value="Prot_kinase_dom"/>
</dbReference>
<dbReference type="PROSITE" id="PS00107">
    <property type="entry name" value="PROTEIN_KINASE_ATP"/>
    <property type="match status" value="1"/>
</dbReference>
<proteinExistence type="inferred from homology"/>
<dbReference type="InterPro" id="IPR008271">
    <property type="entry name" value="Ser/Thr_kinase_AS"/>
</dbReference>
<dbReference type="InterPro" id="IPR017441">
    <property type="entry name" value="Protein_kinase_ATP_BS"/>
</dbReference>
<dbReference type="GeneID" id="70233917"/>
<accession>A0A9P8T7Q0</accession>
<name>A0A9P8T7Q0_9ASCO</name>
<dbReference type="PANTHER" id="PTHR24058">
    <property type="entry name" value="DUAL SPECIFICITY PROTEIN KINASE"/>
    <property type="match status" value="1"/>
</dbReference>
<dbReference type="GO" id="GO:0005737">
    <property type="term" value="C:cytoplasm"/>
    <property type="evidence" value="ECO:0007669"/>
    <property type="project" value="TreeGrafter"/>
</dbReference>
<reference evidence="10" key="2">
    <citation type="submission" date="2021-01" db="EMBL/GenBank/DDBJ databases">
        <authorList>
            <person name="Schikora-Tamarit M.A."/>
        </authorList>
    </citation>
    <scope>NUCLEOTIDE SEQUENCE</scope>
    <source>
        <strain evidence="10">CBS6075</strain>
    </source>
</reference>